<feature type="compositionally biased region" description="Basic and acidic residues" evidence="2">
    <location>
        <begin position="439"/>
        <end position="464"/>
    </location>
</feature>
<gene>
    <name evidence="4" type="ORF">PIBRA_LOCUS9433</name>
</gene>
<dbReference type="SUPFAM" id="SSF52047">
    <property type="entry name" value="RNI-like"/>
    <property type="match status" value="2"/>
</dbReference>
<dbReference type="InterPro" id="IPR006553">
    <property type="entry name" value="Leu-rich_rpt_Cys-con_subtyp"/>
</dbReference>
<evidence type="ECO:0000313" key="4">
    <source>
        <dbReference type="EMBL" id="CAH4033108.1"/>
    </source>
</evidence>
<dbReference type="EMBL" id="CALOZG010000029">
    <property type="protein sequence ID" value="CAH4033108.1"/>
    <property type="molecule type" value="Genomic_DNA"/>
</dbReference>
<proteinExistence type="predicted"/>
<dbReference type="SUPFAM" id="SSF81383">
    <property type="entry name" value="F-box domain"/>
    <property type="match status" value="1"/>
</dbReference>
<dbReference type="PROSITE" id="PS50181">
    <property type="entry name" value="FBOX"/>
    <property type="match status" value="1"/>
</dbReference>
<evidence type="ECO:0000256" key="1">
    <source>
        <dbReference type="ARBA" id="ARBA00022786"/>
    </source>
</evidence>
<comment type="caution">
    <text evidence="4">The sequence shown here is derived from an EMBL/GenBank/DDBJ whole genome shotgun (WGS) entry which is preliminary data.</text>
</comment>
<accession>A0A9P0TLP5</accession>
<evidence type="ECO:0000313" key="5">
    <source>
        <dbReference type="Proteomes" id="UP001152562"/>
    </source>
</evidence>
<dbReference type="AlphaFoldDB" id="A0A9P0TLP5"/>
<feature type="compositionally biased region" description="Basic and acidic residues" evidence="2">
    <location>
        <begin position="477"/>
        <end position="496"/>
    </location>
</feature>
<feature type="region of interest" description="Disordered" evidence="2">
    <location>
        <begin position="656"/>
        <end position="742"/>
    </location>
</feature>
<sequence length="998" mass="114409">METMQVDCDMQPDKDDSGCIQDDMSPFRQISLLDLSDDVLLYILRLCSPRDLKALGYTCPRLGILVQERSLWRHVDARNEVFSTARLEWYLAHMLHEDTQELLISGHARECSGCLGLINTTRAVAEEDLSGQIAEEKKKEEPCTSGNTISEDNISVVREMPFYVRRHHSRYYVNQRVDCLPRPRDYPAWSDDSGMGRSGPQSCVGPQFTLTPQIMRQLRHQCNITILSLEYCNVNCNVINLSQFPKTLKRLSLRGTKFFNLIIDRSFLTKICKCLPALEYLDLSECDWLEPSSLLPLSKHPTLTHLIARECYKLTEFVAYASLTSRYGFRTLKVLDLRGSPVGDSEVAALGWLPYLEELWLSAAHFPKKVRHAHYSDDEYVPHTLLDNWELQEPDYYQKKSIPEPIETDEEDSSFQENVEPEPSTSREGPTLGPTFDAEANKRAKDVEKRKSLPKEPEEEKKDDNDDDDDDGQDGPSDPKRTKRDATIHVHIERIRLQRQNENQEENPNPAPSASNVIVIGPNEEPQHPLYCVCPKHRSVEKTDKSTETDMSVCDCPKKKNEKDKENKTEDPKDEPSGSRDERNDNARYVRFRRNQNSVTVNFADDSEITVRRLPRNEEANEEENRPDDNANQENPQKRRKFSDILRAFAAHLETHELHDCKKPSKENKEGDKKEDDKKEDNKKEDVKKEGDAKDDAEDDKKEKDEIKPEVDDPKPGPSGVQPKPKEEPEKAKPKKELNPICARNPNLSHLMQSIDNQHINIHVDINQENANQEQNRPENPNPNRFEAHIFLPRNSVSARNPNLNMLVQNASPEIPDPGRNMENLPFPGFVHPMPPFRGEPLRDFQYILEPRHHVLYVSVGSQFNTFRFPRESVEGEGNLDLHIDSSSLVTDFSIRRFGRADGENVNFIHFGPNGPVLMGNGGNNNRPDRSNLRVLSVTGYRNITDRSLLHLISAAPHLRRLDFSSTMVTDSGVENFRNLRPDCEVIYSPFEEKPKPK</sequence>
<name>A0A9P0TLP5_PIEBR</name>
<feature type="region of interest" description="Disordered" evidence="2">
    <location>
        <begin position="406"/>
        <end position="640"/>
    </location>
</feature>
<dbReference type="SMART" id="SM00367">
    <property type="entry name" value="LRR_CC"/>
    <property type="match status" value="3"/>
</dbReference>
<dbReference type="InterPro" id="IPR001810">
    <property type="entry name" value="F-box_dom"/>
</dbReference>
<dbReference type="PANTHER" id="PTHR12904">
    <property type="match status" value="1"/>
</dbReference>
<dbReference type="Pfam" id="PF13516">
    <property type="entry name" value="LRR_6"/>
    <property type="match status" value="1"/>
</dbReference>
<dbReference type="Pfam" id="PF00646">
    <property type="entry name" value="F-box"/>
    <property type="match status" value="1"/>
</dbReference>
<keyword evidence="1" id="KW-0833">Ubl conjugation pathway</keyword>
<evidence type="ECO:0000256" key="2">
    <source>
        <dbReference type="SAM" id="MobiDB-lite"/>
    </source>
</evidence>
<feature type="compositionally biased region" description="Basic and acidic residues" evidence="2">
    <location>
        <begin position="556"/>
        <end position="588"/>
    </location>
</feature>
<dbReference type="InterPro" id="IPR036047">
    <property type="entry name" value="F-box-like_dom_sf"/>
</dbReference>
<feature type="compositionally biased region" description="Basic and acidic residues" evidence="2">
    <location>
        <begin position="724"/>
        <end position="738"/>
    </location>
</feature>
<dbReference type="InterPro" id="IPR032675">
    <property type="entry name" value="LRR_dom_sf"/>
</dbReference>
<feature type="compositionally biased region" description="Basic and acidic residues" evidence="2">
    <location>
        <begin position="609"/>
        <end position="629"/>
    </location>
</feature>
<dbReference type="Proteomes" id="UP001152562">
    <property type="component" value="Unassembled WGS sequence"/>
</dbReference>
<dbReference type="Gene3D" id="3.80.10.10">
    <property type="entry name" value="Ribonuclease Inhibitor"/>
    <property type="match status" value="3"/>
</dbReference>
<evidence type="ECO:0000259" key="3">
    <source>
        <dbReference type="PROSITE" id="PS50181"/>
    </source>
</evidence>
<feature type="domain" description="F-box" evidence="3">
    <location>
        <begin position="29"/>
        <end position="75"/>
    </location>
</feature>
<keyword evidence="5" id="KW-1185">Reference proteome</keyword>
<dbReference type="PANTHER" id="PTHR12904:SF23">
    <property type="entry name" value="PROTEIN ZER-1 HOMOLOG"/>
    <property type="match status" value="1"/>
</dbReference>
<protein>
    <recommendedName>
        <fullName evidence="3">F-box domain-containing protein</fullName>
    </recommendedName>
</protein>
<organism evidence="4 5">
    <name type="scientific">Pieris brassicae</name>
    <name type="common">White butterfly</name>
    <name type="synonym">Large white butterfly</name>
    <dbReference type="NCBI Taxonomy" id="7116"/>
    <lineage>
        <taxon>Eukaryota</taxon>
        <taxon>Metazoa</taxon>
        <taxon>Ecdysozoa</taxon>
        <taxon>Arthropoda</taxon>
        <taxon>Hexapoda</taxon>
        <taxon>Insecta</taxon>
        <taxon>Pterygota</taxon>
        <taxon>Neoptera</taxon>
        <taxon>Endopterygota</taxon>
        <taxon>Lepidoptera</taxon>
        <taxon>Glossata</taxon>
        <taxon>Ditrysia</taxon>
        <taxon>Papilionoidea</taxon>
        <taxon>Pieridae</taxon>
        <taxon>Pierinae</taxon>
        <taxon>Pieris</taxon>
    </lineage>
</organism>
<dbReference type="InterPro" id="IPR001611">
    <property type="entry name" value="Leu-rich_rpt"/>
</dbReference>
<reference evidence="4" key="1">
    <citation type="submission" date="2022-05" db="EMBL/GenBank/DDBJ databases">
        <authorList>
            <person name="Okamura Y."/>
        </authorList>
    </citation>
    <scope>NUCLEOTIDE SEQUENCE</scope>
</reference>
<feature type="compositionally biased region" description="Basic and acidic residues" evidence="2">
    <location>
        <begin position="538"/>
        <end position="548"/>
    </location>
</feature>
<dbReference type="InterPro" id="IPR051341">
    <property type="entry name" value="Zyg-11_UBL_adapter"/>
</dbReference>
<feature type="compositionally biased region" description="Basic and acidic residues" evidence="2">
    <location>
        <begin position="656"/>
        <end position="715"/>
    </location>
</feature>